<dbReference type="Gene3D" id="3.30.70.3270">
    <property type="match status" value="1"/>
</dbReference>
<dbReference type="GO" id="GO:0046872">
    <property type="term" value="F:metal ion binding"/>
    <property type="evidence" value="ECO:0007669"/>
    <property type="project" value="UniProtKB-KW"/>
</dbReference>
<dbReference type="GO" id="GO:0051536">
    <property type="term" value="F:iron-sulfur cluster binding"/>
    <property type="evidence" value="ECO:0007669"/>
    <property type="project" value="UniProtKB-KW"/>
</dbReference>
<evidence type="ECO:0000256" key="2">
    <source>
        <dbReference type="ARBA" id="ARBA00023004"/>
    </source>
</evidence>
<dbReference type="InterPro" id="IPR017896">
    <property type="entry name" value="4Fe4S_Fe-S-bd"/>
</dbReference>
<dbReference type="PROSITE" id="PS51379">
    <property type="entry name" value="4FE4S_FER_2"/>
    <property type="match status" value="2"/>
</dbReference>
<gene>
    <name evidence="5" type="ORF">SAMN02745196_01852</name>
</gene>
<sequence>MAKVTFREERCKGCGHCAVACPKKIITFSEKLNLKGYHPATVTEDKMADCIGCASCGKICPDLVITVEK</sequence>
<reference evidence="5 6" key="1">
    <citation type="submission" date="2016-11" db="EMBL/GenBank/DDBJ databases">
        <authorList>
            <person name="Jaros S."/>
            <person name="Januszkiewicz K."/>
            <person name="Wedrychowicz H."/>
        </authorList>
    </citation>
    <scope>NUCLEOTIDE SEQUENCE [LARGE SCALE GENOMIC DNA]</scope>
    <source>
        <strain evidence="5 6">DSM 3089</strain>
    </source>
</reference>
<dbReference type="PROSITE" id="PS00198">
    <property type="entry name" value="4FE4S_FER_1"/>
    <property type="match status" value="1"/>
</dbReference>
<dbReference type="STRING" id="1121306.SAMN02745196_01852"/>
<dbReference type="RefSeq" id="WP_072831737.1">
    <property type="nucleotide sequence ID" value="NZ_FQXP01000006.1"/>
</dbReference>
<evidence type="ECO:0000259" key="4">
    <source>
        <dbReference type="PROSITE" id="PS51379"/>
    </source>
</evidence>
<evidence type="ECO:0000313" key="5">
    <source>
        <dbReference type="EMBL" id="SHH90703.1"/>
    </source>
</evidence>
<evidence type="ECO:0000256" key="3">
    <source>
        <dbReference type="ARBA" id="ARBA00023014"/>
    </source>
</evidence>
<dbReference type="Pfam" id="PF12838">
    <property type="entry name" value="Fer4_7"/>
    <property type="match status" value="1"/>
</dbReference>
<dbReference type="OrthoDB" id="9804603at2"/>
<protein>
    <submittedName>
        <fullName evidence="5">2-oxoglutarate ferredoxin oxidoreductase subunit delta</fullName>
    </submittedName>
</protein>
<organism evidence="5 6">
    <name type="scientific">Clostridium collagenovorans DSM 3089</name>
    <dbReference type="NCBI Taxonomy" id="1121306"/>
    <lineage>
        <taxon>Bacteria</taxon>
        <taxon>Bacillati</taxon>
        <taxon>Bacillota</taxon>
        <taxon>Clostridia</taxon>
        <taxon>Eubacteriales</taxon>
        <taxon>Clostridiaceae</taxon>
        <taxon>Clostridium</taxon>
    </lineage>
</organism>
<evidence type="ECO:0000313" key="6">
    <source>
        <dbReference type="Proteomes" id="UP000184526"/>
    </source>
</evidence>
<proteinExistence type="predicted"/>
<evidence type="ECO:0000256" key="1">
    <source>
        <dbReference type="ARBA" id="ARBA00022723"/>
    </source>
</evidence>
<keyword evidence="6" id="KW-1185">Reference proteome</keyword>
<accession>A0A1M5WUN7</accession>
<dbReference type="Gene3D" id="3.30.70.20">
    <property type="match status" value="1"/>
</dbReference>
<dbReference type="InterPro" id="IPR017900">
    <property type="entry name" value="4Fe4S_Fe_S_CS"/>
</dbReference>
<dbReference type="EMBL" id="FQXP01000006">
    <property type="protein sequence ID" value="SHH90703.1"/>
    <property type="molecule type" value="Genomic_DNA"/>
</dbReference>
<name>A0A1M5WUN7_9CLOT</name>
<dbReference type="PANTHER" id="PTHR43122:SF2">
    <property type="entry name" value="FERREDOXIN SUBUNIT OF PYRUVATE:FLAVODOXIN OXIDOREDUCTASE"/>
    <property type="match status" value="1"/>
</dbReference>
<dbReference type="Proteomes" id="UP000184526">
    <property type="component" value="Unassembled WGS sequence"/>
</dbReference>
<keyword evidence="1" id="KW-0479">Metal-binding</keyword>
<dbReference type="AlphaFoldDB" id="A0A1M5WUN7"/>
<keyword evidence="2" id="KW-0408">Iron</keyword>
<feature type="domain" description="4Fe-4S ferredoxin-type" evidence="4">
    <location>
        <begin position="38"/>
        <end position="69"/>
    </location>
</feature>
<dbReference type="SUPFAM" id="SSF54862">
    <property type="entry name" value="4Fe-4S ferredoxins"/>
    <property type="match status" value="1"/>
</dbReference>
<dbReference type="PANTHER" id="PTHR43122">
    <property type="entry name" value="FERREDOXIN SUBUNIT OF PYRUVATE:FLAVODOXIN OXIDOREDUCTASE-RELATED"/>
    <property type="match status" value="1"/>
</dbReference>
<keyword evidence="3" id="KW-0411">Iron-sulfur</keyword>
<feature type="domain" description="4Fe-4S ferredoxin-type" evidence="4">
    <location>
        <begin position="2"/>
        <end position="31"/>
    </location>
</feature>